<sequence length="384" mass="42758">MAVMTAVVGRLYRVSVLGAVAAAALVVAIKCIMPALLLGTPLKEQKKRFEKLYSTMAVMLIIALLAVAYVLPVLGWAIPVRAFYVACAVAVVAAVPSVWALCHFKGYKDAYKEEFAGGIAFESTKSATAKVLQTSYQKKLSFSASQTSKKSGYAYLNDLFVQRHTKILTRSALRITLFFSALMLAGIGACLFYPPIREKLNSYLLTGLPSLLFVMYFINRGQTITQAMFVNCDHSMLTYCFYRQPKAILQLFAARLRSVIRINLMPAAVIALGLPVMLLLSGGTAHPFNYFLLFASVLLMAVFFSVHHMVLYYLLQPYNENSEVKNPLFTIANTVTYLISYFAVRQEIETSVFGLFLLVFCIVYILLALFAAYRLAPKTFCLRQ</sequence>
<proteinExistence type="predicted"/>
<protein>
    <submittedName>
        <fullName evidence="2">Uncharacterized protein</fullName>
    </submittedName>
</protein>
<evidence type="ECO:0000313" key="2">
    <source>
        <dbReference type="EMBL" id="MPM73956.1"/>
    </source>
</evidence>
<keyword evidence="1" id="KW-0812">Transmembrane</keyword>
<keyword evidence="1" id="KW-1133">Transmembrane helix</keyword>
<feature type="transmembrane region" description="Helical" evidence="1">
    <location>
        <begin position="327"/>
        <end position="344"/>
    </location>
</feature>
<dbReference type="EMBL" id="VSSQ01025667">
    <property type="protein sequence ID" value="MPM73956.1"/>
    <property type="molecule type" value="Genomic_DNA"/>
</dbReference>
<feature type="transmembrane region" description="Helical" evidence="1">
    <location>
        <begin position="264"/>
        <end position="284"/>
    </location>
</feature>
<feature type="transmembrane region" description="Helical" evidence="1">
    <location>
        <begin position="350"/>
        <end position="373"/>
    </location>
</feature>
<organism evidence="2">
    <name type="scientific">bioreactor metagenome</name>
    <dbReference type="NCBI Taxonomy" id="1076179"/>
    <lineage>
        <taxon>unclassified sequences</taxon>
        <taxon>metagenomes</taxon>
        <taxon>ecological metagenomes</taxon>
    </lineage>
</organism>
<accession>A0A645CAJ5</accession>
<reference evidence="2" key="1">
    <citation type="submission" date="2019-08" db="EMBL/GenBank/DDBJ databases">
        <authorList>
            <person name="Kucharzyk K."/>
            <person name="Murdoch R.W."/>
            <person name="Higgins S."/>
            <person name="Loffler F."/>
        </authorList>
    </citation>
    <scope>NUCLEOTIDE SEQUENCE</scope>
</reference>
<comment type="caution">
    <text evidence="2">The sequence shown here is derived from an EMBL/GenBank/DDBJ whole genome shotgun (WGS) entry which is preliminary data.</text>
</comment>
<evidence type="ECO:0000256" key="1">
    <source>
        <dbReference type="SAM" id="Phobius"/>
    </source>
</evidence>
<feature type="transmembrane region" description="Helical" evidence="1">
    <location>
        <begin position="172"/>
        <end position="194"/>
    </location>
</feature>
<feature type="transmembrane region" description="Helical" evidence="1">
    <location>
        <begin position="200"/>
        <end position="218"/>
    </location>
</feature>
<dbReference type="AlphaFoldDB" id="A0A645CAJ5"/>
<name>A0A645CAJ5_9ZZZZ</name>
<feature type="transmembrane region" description="Helical" evidence="1">
    <location>
        <begin position="83"/>
        <end position="102"/>
    </location>
</feature>
<feature type="transmembrane region" description="Helical" evidence="1">
    <location>
        <begin position="12"/>
        <end position="40"/>
    </location>
</feature>
<keyword evidence="1" id="KW-0472">Membrane</keyword>
<feature type="transmembrane region" description="Helical" evidence="1">
    <location>
        <begin position="52"/>
        <end position="71"/>
    </location>
</feature>
<feature type="transmembrane region" description="Helical" evidence="1">
    <location>
        <begin position="290"/>
        <end position="315"/>
    </location>
</feature>
<gene>
    <name evidence="2" type="ORF">SDC9_120941</name>
</gene>